<sequence length="421" mass="44319">MSATPPSAATGHQAGRTITFYVALAVFAQEVTWNFFDSQVPPLLRAHLTSTAVVGLLMGMDNLLGIFIQPWMGNRSDRTRTRWGRRVPYLVAGMPAAALVFLLIPQVAGSLSLLIATMVVYAVICNGFKPVSESLLPDFITPERRSRANAVVKIAAGLTTLVAALISILLVDDHPSAAFAIPSLLMLAAIAVIGFRVRDSRSRGYQRALAEDESAGSRIRVRTIILGILRDEDRSRLLLILGIFVFGCAWAAVRALMTPYGQEALAMSRGAAGGLALPSGIAYLAAAIPAALLAERFGRIKVMVGGIAIFIAAMALGTIWQQPTGSYVAFALGAAGAAGFMINAVVALWNLAPSARVIGTYTGLYTVGWASGAFLGPAMVGAFVDLTSWRSMLVGIGVIAALAALVITRVGVLQRNRAAAP</sequence>
<keyword evidence="3 5" id="KW-1133">Transmembrane helix</keyword>
<dbReference type="RefSeq" id="WP_171678940.1">
    <property type="nucleotide sequence ID" value="NZ_BAAAGT010000019.1"/>
</dbReference>
<feature type="transmembrane region" description="Helical" evidence="5">
    <location>
        <begin position="276"/>
        <end position="295"/>
    </location>
</feature>
<dbReference type="Gene3D" id="1.20.1250.20">
    <property type="entry name" value="MFS general substrate transporter like domains"/>
    <property type="match status" value="2"/>
</dbReference>
<dbReference type="Pfam" id="PF07690">
    <property type="entry name" value="MFS_1"/>
    <property type="match status" value="1"/>
</dbReference>
<evidence type="ECO:0000256" key="4">
    <source>
        <dbReference type="ARBA" id="ARBA00023136"/>
    </source>
</evidence>
<feature type="transmembrane region" description="Helical" evidence="5">
    <location>
        <begin position="327"/>
        <end position="351"/>
    </location>
</feature>
<evidence type="ECO:0000313" key="8">
    <source>
        <dbReference type="Proteomes" id="UP000553957"/>
    </source>
</evidence>
<dbReference type="PANTHER" id="PTHR23528:SF1">
    <property type="entry name" value="MAJOR FACILITATOR SUPERFAMILY (MFS) PROFILE DOMAIN-CONTAINING PROTEIN"/>
    <property type="match status" value="1"/>
</dbReference>
<dbReference type="InterPro" id="IPR011701">
    <property type="entry name" value="MFS"/>
</dbReference>
<feature type="domain" description="Major facilitator superfamily (MFS) profile" evidence="6">
    <location>
        <begin position="235"/>
        <end position="421"/>
    </location>
</feature>
<comment type="subcellular location">
    <subcellularLocation>
        <location evidence="1">Cell membrane</location>
        <topology evidence="1">Multi-pass membrane protein</topology>
    </subcellularLocation>
</comment>
<feature type="transmembrane region" description="Helical" evidence="5">
    <location>
        <begin position="302"/>
        <end position="321"/>
    </location>
</feature>
<comment type="caution">
    <text evidence="7">The sequence shown here is derived from an EMBL/GenBank/DDBJ whole genome shotgun (WGS) entry which is preliminary data.</text>
</comment>
<dbReference type="InterPro" id="IPR020846">
    <property type="entry name" value="MFS_dom"/>
</dbReference>
<feature type="transmembrane region" description="Helical" evidence="5">
    <location>
        <begin position="177"/>
        <end position="197"/>
    </location>
</feature>
<evidence type="ECO:0000256" key="2">
    <source>
        <dbReference type="ARBA" id="ARBA00022692"/>
    </source>
</evidence>
<dbReference type="EMBL" id="JACHKF010000001">
    <property type="protein sequence ID" value="MBB6568886.1"/>
    <property type="molecule type" value="Genomic_DNA"/>
</dbReference>
<feature type="transmembrane region" description="Helical" evidence="5">
    <location>
        <begin position="110"/>
        <end position="129"/>
    </location>
</feature>
<dbReference type="AlphaFoldDB" id="A0A841SLF3"/>
<evidence type="ECO:0000256" key="3">
    <source>
        <dbReference type="ARBA" id="ARBA00022989"/>
    </source>
</evidence>
<keyword evidence="2 5" id="KW-0812">Transmembrane</keyword>
<dbReference type="GO" id="GO:0005886">
    <property type="term" value="C:plasma membrane"/>
    <property type="evidence" value="ECO:0007669"/>
    <property type="project" value="UniProtKB-SubCell"/>
</dbReference>
<dbReference type="PROSITE" id="PS50850">
    <property type="entry name" value="MFS"/>
    <property type="match status" value="1"/>
</dbReference>
<dbReference type="SUPFAM" id="SSF103473">
    <property type="entry name" value="MFS general substrate transporter"/>
    <property type="match status" value="1"/>
</dbReference>
<keyword evidence="4 5" id="KW-0472">Membrane</keyword>
<dbReference type="GO" id="GO:0022857">
    <property type="term" value="F:transmembrane transporter activity"/>
    <property type="evidence" value="ECO:0007669"/>
    <property type="project" value="InterPro"/>
</dbReference>
<feature type="transmembrane region" description="Helical" evidence="5">
    <location>
        <begin position="48"/>
        <end position="67"/>
    </location>
</feature>
<accession>A0A841SLF3</accession>
<feature type="transmembrane region" description="Helical" evidence="5">
    <location>
        <begin position="389"/>
        <end position="407"/>
    </location>
</feature>
<feature type="transmembrane region" description="Helical" evidence="5">
    <location>
        <begin position="18"/>
        <end position="36"/>
    </location>
</feature>
<evidence type="ECO:0000256" key="1">
    <source>
        <dbReference type="ARBA" id="ARBA00004651"/>
    </source>
</evidence>
<organism evidence="7 8">
    <name type="scientific">Kribbella sandramycini</name>
    <dbReference type="NCBI Taxonomy" id="60450"/>
    <lineage>
        <taxon>Bacteria</taxon>
        <taxon>Bacillati</taxon>
        <taxon>Actinomycetota</taxon>
        <taxon>Actinomycetes</taxon>
        <taxon>Propionibacteriales</taxon>
        <taxon>Kribbellaceae</taxon>
        <taxon>Kribbella</taxon>
    </lineage>
</organism>
<evidence type="ECO:0000313" key="7">
    <source>
        <dbReference type="EMBL" id="MBB6568886.1"/>
    </source>
</evidence>
<reference evidence="7 8" key="1">
    <citation type="submission" date="2020-08" db="EMBL/GenBank/DDBJ databases">
        <title>Sequencing the genomes of 1000 actinobacteria strains.</title>
        <authorList>
            <person name="Klenk H.-P."/>
        </authorList>
    </citation>
    <scope>NUCLEOTIDE SEQUENCE [LARGE SCALE GENOMIC DNA]</scope>
    <source>
        <strain evidence="7 8">DSM 15626</strain>
    </source>
</reference>
<name>A0A841SLF3_9ACTN</name>
<protein>
    <submittedName>
        <fullName evidence="7">MFS family permease</fullName>
    </submittedName>
</protein>
<feature type="transmembrane region" description="Helical" evidence="5">
    <location>
        <begin position="237"/>
        <end position="256"/>
    </location>
</feature>
<gene>
    <name evidence="7" type="ORF">HNR71_004523</name>
</gene>
<dbReference type="InterPro" id="IPR036259">
    <property type="entry name" value="MFS_trans_sf"/>
</dbReference>
<feature type="transmembrane region" description="Helical" evidence="5">
    <location>
        <begin position="87"/>
        <end position="104"/>
    </location>
</feature>
<feature type="transmembrane region" description="Helical" evidence="5">
    <location>
        <begin position="150"/>
        <end position="171"/>
    </location>
</feature>
<dbReference type="Proteomes" id="UP000553957">
    <property type="component" value="Unassembled WGS sequence"/>
</dbReference>
<proteinExistence type="predicted"/>
<dbReference type="PANTHER" id="PTHR23528">
    <property type="match status" value="1"/>
</dbReference>
<feature type="transmembrane region" description="Helical" evidence="5">
    <location>
        <begin position="363"/>
        <end position="383"/>
    </location>
</feature>
<evidence type="ECO:0000259" key="6">
    <source>
        <dbReference type="PROSITE" id="PS50850"/>
    </source>
</evidence>
<evidence type="ECO:0000256" key="5">
    <source>
        <dbReference type="SAM" id="Phobius"/>
    </source>
</evidence>